<comment type="subcellular location">
    <subcellularLocation>
        <location evidence="2 11">Cytoplasm</location>
    </subcellularLocation>
</comment>
<dbReference type="GO" id="GO:0006508">
    <property type="term" value="P:proteolysis"/>
    <property type="evidence" value="ECO:0007669"/>
    <property type="project" value="UniProtKB-KW"/>
</dbReference>
<dbReference type="EC" id="3.4.11.5" evidence="4 11"/>
<dbReference type="AlphaFoldDB" id="A0A317C0X1"/>
<evidence type="ECO:0000256" key="13">
    <source>
        <dbReference type="RuleBase" id="RU003421"/>
    </source>
</evidence>
<dbReference type="InterPro" id="IPR029058">
    <property type="entry name" value="AB_hydrolase_fold"/>
</dbReference>
<dbReference type="SUPFAM" id="SSF53474">
    <property type="entry name" value="alpha/beta-Hydrolases"/>
    <property type="match status" value="1"/>
</dbReference>
<evidence type="ECO:0000313" key="16">
    <source>
        <dbReference type="Proteomes" id="UP000245539"/>
    </source>
</evidence>
<dbReference type="PIRSF" id="PIRSF006431">
    <property type="entry name" value="Pept_S33"/>
    <property type="match status" value="1"/>
</dbReference>
<dbReference type="PANTHER" id="PTHR43722:SF1">
    <property type="entry name" value="PROLINE IMINOPEPTIDASE"/>
    <property type="match status" value="1"/>
</dbReference>
<dbReference type="InterPro" id="IPR005944">
    <property type="entry name" value="Pro_iminopeptidase"/>
</dbReference>
<keyword evidence="6 11" id="KW-0031">Aminopeptidase</keyword>
<evidence type="ECO:0000256" key="3">
    <source>
        <dbReference type="ARBA" id="ARBA00010088"/>
    </source>
</evidence>
<organism evidence="15 16">
    <name type="scientific">Leucothrix pacifica</name>
    <dbReference type="NCBI Taxonomy" id="1247513"/>
    <lineage>
        <taxon>Bacteria</taxon>
        <taxon>Pseudomonadati</taxon>
        <taxon>Pseudomonadota</taxon>
        <taxon>Gammaproteobacteria</taxon>
        <taxon>Thiotrichales</taxon>
        <taxon>Thiotrichaceae</taxon>
        <taxon>Leucothrix</taxon>
    </lineage>
</organism>
<evidence type="ECO:0000256" key="11">
    <source>
        <dbReference type="PIRNR" id="PIRNR006431"/>
    </source>
</evidence>
<keyword evidence="9 11" id="KW-0378">Hydrolase</keyword>
<dbReference type="PANTHER" id="PTHR43722">
    <property type="entry name" value="PROLINE IMINOPEPTIDASE"/>
    <property type="match status" value="1"/>
</dbReference>
<feature type="active site" description="Proton donor" evidence="12">
    <location>
        <position position="292"/>
    </location>
</feature>
<dbReference type="GO" id="GO:0004177">
    <property type="term" value="F:aminopeptidase activity"/>
    <property type="evidence" value="ECO:0007669"/>
    <property type="project" value="UniProtKB-UniRule"/>
</dbReference>
<evidence type="ECO:0000256" key="12">
    <source>
        <dbReference type="PIRSR" id="PIRSR006431-1"/>
    </source>
</evidence>
<keyword evidence="16" id="KW-1185">Reference proteome</keyword>
<dbReference type="NCBIfam" id="TIGR01249">
    <property type="entry name" value="pro_imino_pep_1"/>
    <property type="match status" value="1"/>
</dbReference>
<reference evidence="15 16" key="1">
    <citation type="submission" date="2018-05" db="EMBL/GenBank/DDBJ databases">
        <title>Leucothrix arctica sp. nov., isolated from Arctic seawater.</title>
        <authorList>
            <person name="Choi A."/>
            <person name="Baek K."/>
        </authorList>
    </citation>
    <scope>NUCLEOTIDE SEQUENCE [LARGE SCALE GENOMIC DNA]</scope>
    <source>
        <strain evidence="15 16">JCM 18388</strain>
    </source>
</reference>
<evidence type="ECO:0000256" key="9">
    <source>
        <dbReference type="ARBA" id="ARBA00022801"/>
    </source>
</evidence>
<dbReference type="RefSeq" id="WP_109839872.1">
    <property type="nucleotide sequence ID" value="NZ_QGKM01000110.1"/>
</dbReference>
<comment type="caution">
    <text evidence="15">The sequence shown here is derived from an EMBL/GenBank/DDBJ whole genome shotgun (WGS) entry which is preliminary data.</text>
</comment>
<accession>A0A317C0X1</accession>
<evidence type="ECO:0000256" key="2">
    <source>
        <dbReference type="ARBA" id="ARBA00004496"/>
    </source>
</evidence>
<feature type="domain" description="AB hydrolase-1" evidence="14">
    <location>
        <begin position="35"/>
        <end position="294"/>
    </location>
</feature>
<dbReference type="Proteomes" id="UP000245539">
    <property type="component" value="Unassembled WGS sequence"/>
</dbReference>
<dbReference type="Gene3D" id="3.40.50.1820">
    <property type="entry name" value="alpha/beta hydrolase"/>
    <property type="match status" value="1"/>
</dbReference>
<evidence type="ECO:0000256" key="1">
    <source>
        <dbReference type="ARBA" id="ARBA00001585"/>
    </source>
</evidence>
<feature type="active site" evidence="12">
    <location>
        <position position="264"/>
    </location>
</feature>
<protein>
    <recommendedName>
        <fullName evidence="5 11">Proline iminopeptidase</fullName>
        <shortName evidence="11">PIP</shortName>
        <ecNumber evidence="4 11">3.4.11.5</ecNumber>
    </recommendedName>
    <alternativeName>
        <fullName evidence="10 11">Prolyl aminopeptidase</fullName>
    </alternativeName>
</protein>
<proteinExistence type="inferred from homology"/>
<dbReference type="PRINTS" id="PR00793">
    <property type="entry name" value="PROAMNOPTASE"/>
</dbReference>
<sequence length="315" mass="35813">MPLYPPIEPSKVYHLPIDTLHTIYVEEMGNPQGIPVLFLHGGPGGSCNADNRRYFDPTRYRIILFDQRGSGRSTPLGNVTDNTTQHLLDDIEHIRQHFVIEQWMLFAGSWGSTLALLYAQAQPERVLAMVLRGSFLARQRDWLWFIQEGGPRFFPQIWAEVVDTLPVETSDLSMTDRLYHAIFSDDEKLSQRVSAAWQYWGRVMVNRSVDVDRFKAADFASCVNHSRIELHYAKHAYFIRENQILDNMHRLPKVPVRLIHGQLDWICPVESSYLLAQAIDGASLQVLEAVGHVAGESGMRDALRDGADSVLSELA</sequence>
<name>A0A317C0X1_9GAMM</name>
<evidence type="ECO:0000256" key="5">
    <source>
        <dbReference type="ARBA" id="ARBA00021843"/>
    </source>
</evidence>
<evidence type="ECO:0000256" key="4">
    <source>
        <dbReference type="ARBA" id="ARBA00012568"/>
    </source>
</evidence>
<dbReference type="OrthoDB" id="9796770at2"/>
<evidence type="ECO:0000256" key="8">
    <source>
        <dbReference type="ARBA" id="ARBA00022670"/>
    </source>
</evidence>
<comment type="catalytic activity">
    <reaction evidence="1 11 13">
        <text>Release of N-terminal proline from a peptide.</text>
        <dbReference type="EC" id="3.4.11.5"/>
    </reaction>
</comment>
<evidence type="ECO:0000256" key="6">
    <source>
        <dbReference type="ARBA" id="ARBA00022438"/>
    </source>
</evidence>
<dbReference type="InterPro" id="IPR002410">
    <property type="entry name" value="Peptidase_S33"/>
</dbReference>
<gene>
    <name evidence="15" type="primary">pip</name>
    <name evidence="15" type="ORF">DKW60_22350</name>
</gene>
<keyword evidence="8 11" id="KW-0645">Protease</keyword>
<comment type="similarity">
    <text evidence="3 11 13">Belongs to the peptidase S33 family.</text>
</comment>
<evidence type="ECO:0000313" key="15">
    <source>
        <dbReference type="EMBL" id="PWQ92208.1"/>
    </source>
</evidence>
<feature type="active site" description="Nucleophile" evidence="12">
    <location>
        <position position="109"/>
    </location>
</feature>
<dbReference type="GO" id="GO:0005737">
    <property type="term" value="C:cytoplasm"/>
    <property type="evidence" value="ECO:0007669"/>
    <property type="project" value="UniProtKB-SubCell"/>
</dbReference>
<dbReference type="InterPro" id="IPR000073">
    <property type="entry name" value="AB_hydrolase_1"/>
</dbReference>
<evidence type="ECO:0000259" key="14">
    <source>
        <dbReference type="Pfam" id="PF00561"/>
    </source>
</evidence>
<evidence type="ECO:0000256" key="10">
    <source>
        <dbReference type="ARBA" id="ARBA00029605"/>
    </source>
</evidence>
<dbReference type="Pfam" id="PF00561">
    <property type="entry name" value="Abhydrolase_1"/>
    <property type="match status" value="1"/>
</dbReference>
<dbReference type="EMBL" id="QGKM01000110">
    <property type="protein sequence ID" value="PWQ92208.1"/>
    <property type="molecule type" value="Genomic_DNA"/>
</dbReference>
<keyword evidence="7 11" id="KW-0963">Cytoplasm</keyword>
<evidence type="ECO:0000256" key="7">
    <source>
        <dbReference type="ARBA" id="ARBA00022490"/>
    </source>
</evidence>